<dbReference type="Ensembl" id="ENSDLAT00005072985.1">
    <property type="protein sequence ID" value="ENSDLAP00005069222.1"/>
    <property type="gene ID" value="ENSDLAG00005034012.1"/>
</dbReference>
<dbReference type="InterPro" id="IPR012337">
    <property type="entry name" value="RNaseH-like_sf"/>
</dbReference>
<sequence length="579" mass="65225">GENSFSCEMNLKDALVNDGVNNWQKALSKFQKHETTQSYKDSVVCWNSYKASLSKGNVVEQIEAASVTEINKRREYLECIMAVTCFLGKQGIAFRGHDETDESHNKGNFLEYTQPLQTPRASHLNEMIECCSQELTENIISEIKGANMYAIMADVARDGKTEQLALCVRYVSVEGAVKERFLALTEVSQFDATSITAAIENQLVKKGIDQLKCVAQTYDGAAVMSGDHPEAIYVHCYAHELNLVLCQTCKAVSEATEFFNMLESLHSFFSVSLLNHRKFIDTQKKLGLQPRELVQLSTTRWACQLHSVTAVIDNFPAIIDNFPAITECLSTIKTPTAVGLRAKLSKFSSVYLLMVFHTLLSVTAGLHRYLQKETIDIAQAVTYKNAVTDTMKQKRSDTTAADLYSRTKAMCEENQIAVLESSSGQRRKTKRMDEYVVDPTSGHFLSEPHLTTLALHYHIGLNSEEVIVAKNFLKRKSEAGTVQDMLAVYRLLDSEMFPSLKAVMQVALTIPVSSCTCERSFSALRRLHTWLRRTPGQSRLQHLAVMSIEKELLENIEHQRVIDRFATIKVRRHRLTLPK</sequence>
<dbReference type="AlphaFoldDB" id="A0A8P4G4C1"/>
<dbReference type="Pfam" id="PF14291">
    <property type="entry name" value="DUF4371"/>
    <property type="match status" value="1"/>
</dbReference>
<organism evidence="3 4">
    <name type="scientific">Dicentrarchus labrax</name>
    <name type="common">European seabass</name>
    <name type="synonym">Morone labrax</name>
    <dbReference type="NCBI Taxonomy" id="13489"/>
    <lineage>
        <taxon>Eukaryota</taxon>
        <taxon>Metazoa</taxon>
        <taxon>Chordata</taxon>
        <taxon>Craniata</taxon>
        <taxon>Vertebrata</taxon>
        <taxon>Euteleostomi</taxon>
        <taxon>Actinopterygii</taxon>
        <taxon>Neopterygii</taxon>
        <taxon>Teleostei</taxon>
        <taxon>Neoteleostei</taxon>
        <taxon>Acanthomorphata</taxon>
        <taxon>Eupercaria</taxon>
        <taxon>Moronidae</taxon>
        <taxon>Dicentrarchus</taxon>
    </lineage>
</organism>
<evidence type="ECO:0000259" key="2">
    <source>
        <dbReference type="Pfam" id="PF14291"/>
    </source>
</evidence>
<reference evidence="3" key="2">
    <citation type="submission" date="2025-09" db="UniProtKB">
        <authorList>
            <consortium name="Ensembl"/>
        </authorList>
    </citation>
    <scope>IDENTIFICATION</scope>
</reference>
<feature type="domain" description="HAT C-terminal dimerisation" evidence="1">
    <location>
        <begin position="493"/>
        <end position="552"/>
    </location>
</feature>
<dbReference type="Pfam" id="PF05699">
    <property type="entry name" value="Dimer_Tnp_hAT"/>
    <property type="match status" value="1"/>
</dbReference>
<evidence type="ECO:0000313" key="3">
    <source>
        <dbReference type="Ensembl" id="ENSDLAP00005069222.1"/>
    </source>
</evidence>
<accession>A0A8P4G4C1</accession>
<evidence type="ECO:0000259" key="1">
    <source>
        <dbReference type="Pfam" id="PF05699"/>
    </source>
</evidence>
<evidence type="ECO:0000313" key="4">
    <source>
        <dbReference type="Proteomes" id="UP000694389"/>
    </source>
</evidence>
<dbReference type="GO" id="GO:0046983">
    <property type="term" value="F:protein dimerization activity"/>
    <property type="evidence" value="ECO:0007669"/>
    <property type="project" value="InterPro"/>
</dbReference>
<evidence type="ECO:0008006" key="5">
    <source>
        <dbReference type="Google" id="ProtNLM"/>
    </source>
</evidence>
<dbReference type="SUPFAM" id="SSF53098">
    <property type="entry name" value="Ribonuclease H-like"/>
    <property type="match status" value="1"/>
</dbReference>
<protein>
    <recommendedName>
        <fullName evidence="5">Zinc finger MYM-type protein 1</fullName>
    </recommendedName>
</protein>
<keyword evidence="4" id="KW-1185">Reference proteome</keyword>
<dbReference type="InterPro" id="IPR025398">
    <property type="entry name" value="DUF4371"/>
</dbReference>
<dbReference type="InterPro" id="IPR008906">
    <property type="entry name" value="HATC_C_dom"/>
</dbReference>
<dbReference type="Proteomes" id="UP000694389">
    <property type="component" value="Unassembled WGS sequence"/>
</dbReference>
<proteinExistence type="predicted"/>
<dbReference type="PANTHER" id="PTHR45749:SF37">
    <property type="entry name" value="OS05G0311600 PROTEIN"/>
    <property type="match status" value="1"/>
</dbReference>
<name>A0A8P4G4C1_DICLA</name>
<reference evidence="3" key="1">
    <citation type="submission" date="2025-08" db="UniProtKB">
        <authorList>
            <consortium name="Ensembl"/>
        </authorList>
    </citation>
    <scope>IDENTIFICATION</scope>
</reference>
<dbReference type="PANTHER" id="PTHR45749">
    <property type="match status" value="1"/>
</dbReference>
<dbReference type="GeneTree" id="ENSGT00940000164001"/>
<feature type="domain" description="DUF4371" evidence="2">
    <location>
        <begin position="125"/>
        <end position="227"/>
    </location>
</feature>